<feature type="transmembrane region" description="Helical" evidence="2">
    <location>
        <begin position="190"/>
        <end position="211"/>
    </location>
</feature>
<feature type="transmembrane region" description="Helical" evidence="2">
    <location>
        <begin position="132"/>
        <end position="153"/>
    </location>
</feature>
<dbReference type="KEGG" id="vrm:44547418_01732"/>
<protein>
    <submittedName>
        <fullName evidence="4">Inner membrane protein yhaI</fullName>
    </submittedName>
</protein>
<reference evidence="4 5" key="1">
    <citation type="submission" date="2017-06" db="EMBL/GenBank/DDBJ databases">
        <authorList>
            <consortium name="Pathogen Informatics"/>
        </authorList>
    </citation>
    <scope>NUCLEOTIDE SEQUENCE [LARGE SCALE GENOMIC DNA]</scope>
    <source>
        <strain evidence="4 5">NCTC12018</strain>
    </source>
</reference>
<dbReference type="InterPro" id="IPR008523">
    <property type="entry name" value="DUF805"/>
</dbReference>
<evidence type="ECO:0000313" key="4">
    <source>
        <dbReference type="EMBL" id="SNV74585.1"/>
    </source>
</evidence>
<dbReference type="GO" id="GO:0005886">
    <property type="term" value="C:plasma membrane"/>
    <property type="evidence" value="ECO:0007669"/>
    <property type="project" value="TreeGrafter"/>
</dbReference>
<gene>
    <name evidence="4" type="primary">yhaI_3</name>
    <name evidence="4" type="ORF">SAMEA44547418_01732</name>
</gene>
<dbReference type="PANTHER" id="PTHR34980:SF2">
    <property type="entry name" value="INNER MEMBRANE PROTEIN YHAH-RELATED"/>
    <property type="match status" value="1"/>
</dbReference>
<keyword evidence="2" id="KW-1133">Transmembrane helix</keyword>
<keyword evidence="5" id="KW-1185">Reference proteome</keyword>
<organism evidence="4 5">
    <name type="scientific">Veillonella rodentium</name>
    <dbReference type="NCBI Taxonomy" id="248315"/>
    <lineage>
        <taxon>Bacteria</taxon>
        <taxon>Bacillati</taxon>
        <taxon>Bacillota</taxon>
        <taxon>Negativicutes</taxon>
        <taxon>Veillonellales</taxon>
        <taxon>Veillonellaceae</taxon>
        <taxon>Veillonella</taxon>
    </lineage>
</organism>
<dbReference type="InterPro" id="IPR025874">
    <property type="entry name" value="DZR"/>
</dbReference>
<sequence length="436" mass="49014">MRRCPNCDALLHDQTVFCGNCGLKQEFLTEKICNKCSKSMPIDNNFCPHCGTSTTLKSEVIEDTPVDNMTIIDSSSSPQINSGSTISQNKIPLSNYELDPYMLSEIDNFKFSFTQKYAEFNGRASRGEYCRYILIETLLFVLVIAIGLLITYISKKPEYVFYGIVLFNVVFFLPTLAISTRRAHDLNNPGWTSIILFIPYINILYSLYLLLKKGDITPNSYGYPTSFEIVTPQISKEKDIQLSPDSGSATKFILTIIVLIGIIVAAFVSMDSNKSPSNTTKSKPSNSTTTTVNTSKTVSQSGNNPQSTSTPQPAVQPENNYIEQSTNALRSYYDRLNQKNFNGAYALLSEQQQASVGYYNTWRNGYNTTLNVTLTSTRVLSANPNQVIYEYQLHAKDSINGRVKHQFFTGNVTMERVNSTWYIKDQDGRLVSSYFE</sequence>
<feature type="domain" description="DZANK-type" evidence="3">
    <location>
        <begin position="4"/>
        <end position="51"/>
    </location>
</feature>
<evidence type="ECO:0000256" key="2">
    <source>
        <dbReference type="SAM" id="Phobius"/>
    </source>
</evidence>
<keyword evidence="2" id="KW-0472">Membrane</keyword>
<evidence type="ECO:0000259" key="3">
    <source>
        <dbReference type="Pfam" id="PF12773"/>
    </source>
</evidence>
<keyword evidence="2" id="KW-0812">Transmembrane</keyword>
<evidence type="ECO:0000256" key="1">
    <source>
        <dbReference type="SAM" id="MobiDB-lite"/>
    </source>
</evidence>
<accession>A0A239ZU32</accession>
<name>A0A239ZU32_9FIRM</name>
<proteinExistence type="predicted"/>
<feature type="transmembrane region" description="Helical" evidence="2">
    <location>
        <begin position="159"/>
        <end position="178"/>
    </location>
</feature>
<feature type="compositionally biased region" description="Polar residues" evidence="1">
    <location>
        <begin position="300"/>
        <end position="318"/>
    </location>
</feature>
<dbReference type="AlphaFoldDB" id="A0A239ZU32"/>
<feature type="transmembrane region" description="Helical" evidence="2">
    <location>
        <begin position="252"/>
        <end position="270"/>
    </location>
</feature>
<dbReference type="Pfam" id="PF12773">
    <property type="entry name" value="DZR"/>
    <property type="match status" value="1"/>
</dbReference>
<dbReference type="EMBL" id="LT906470">
    <property type="protein sequence ID" value="SNV74585.1"/>
    <property type="molecule type" value="Genomic_DNA"/>
</dbReference>
<dbReference type="PANTHER" id="PTHR34980">
    <property type="entry name" value="INNER MEMBRANE PROTEIN-RELATED-RELATED"/>
    <property type="match status" value="1"/>
</dbReference>
<feature type="compositionally biased region" description="Low complexity" evidence="1">
    <location>
        <begin position="272"/>
        <end position="299"/>
    </location>
</feature>
<dbReference type="Proteomes" id="UP000214973">
    <property type="component" value="Chromosome 1"/>
</dbReference>
<dbReference type="RefSeq" id="WP_095066526.1">
    <property type="nucleotide sequence ID" value="NZ_LT906470.1"/>
</dbReference>
<dbReference type="Pfam" id="PF05656">
    <property type="entry name" value="DUF805"/>
    <property type="match status" value="1"/>
</dbReference>
<feature type="region of interest" description="Disordered" evidence="1">
    <location>
        <begin position="272"/>
        <end position="318"/>
    </location>
</feature>
<evidence type="ECO:0000313" key="5">
    <source>
        <dbReference type="Proteomes" id="UP000214973"/>
    </source>
</evidence>